<dbReference type="PANTHER" id="PTHR43847:SF1">
    <property type="entry name" value="BLL3993 PROTEIN"/>
    <property type="match status" value="1"/>
</dbReference>
<sequence length="150" mass="17247">MLLWFLVFAQFLLAAALVLSAQWSPLPLAALSVAAPGIVLAVWAWAKMGWNKIRIHPSATDSTRLLTDGPYAIVRHPMYTGLLWFTAALLLTPFRWWRLASWVVLLLVLSAKAKHEEDSMRDRFDDYQAYQRRVGRLFPRRRTTSLPGRR</sequence>
<dbReference type="AlphaFoldDB" id="A0A5B9MHC1"/>
<keyword evidence="3 5" id="KW-1133">Transmembrane helix</keyword>
<protein>
    <submittedName>
        <fullName evidence="6">Isoprenylcysteine carboxyl methyltransferase (ICMT) family protein</fullName>
    </submittedName>
</protein>
<evidence type="ECO:0000313" key="6">
    <source>
        <dbReference type="EMBL" id="QEF98965.1"/>
    </source>
</evidence>
<dbReference type="KEGG" id="smam:Mal15_30230"/>
<organism evidence="6 7">
    <name type="scientific">Stieleria maiorica</name>
    <dbReference type="NCBI Taxonomy" id="2795974"/>
    <lineage>
        <taxon>Bacteria</taxon>
        <taxon>Pseudomonadati</taxon>
        <taxon>Planctomycetota</taxon>
        <taxon>Planctomycetia</taxon>
        <taxon>Pirellulales</taxon>
        <taxon>Pirellulaceae</taxon>
        <taxon>Stieleria</taxon>
    </lineage>
</organism>
<dbReference type="RefSeq" id="WP_147868436.1">
    <property type="nucleotide sequence ID" value="NZ_CP036264.1"/>
</dbReference>
<accession>A0A5B9MHC1</accession>
<keyword evidence="6" id="KW-0489">Methyltransferase</keyword>
<name>A0A5B9MHC1_9BACT</name>
<dbReference type="InterPro" id="IPR007318">
    <property type="entry name" value="Phopholipid_MeTrfase"/>
</dbReference>
<dbReference type="Pfam" id="PF04191">
    <property type="entry name" value="PEMT"/>
    <property type="match status" value="1"/>
</dbReference>
<evidence type="ECO:0000256" key="3">
    <source>
        <dbReference type="ARBA" id="ARBA00022989"/>
    </source>
</evidence>
<feature type="transmembrane region" description="Helical" evidence="5">
    <location>
        <begin position="30"/>
        <end position="50"/>
    </location>
</feature>
<keyword evidence="7" id="KW-1185">Reference proteome</keyword>
<gene>
    <name evidence="6" type="ORF">Mal15_30230</name>
</gene>
<dbReference type="EMBL" id="CP036264">
    <property type="protein sequence ID" value="QEF98965.1"/>
    <property type="molecule type" value="Genomic_DNA"/>
</dbReference>
<reference evidence="6 7" key="1">
    <citation type="submission" date="2019-02" db="EMBL/GenBank/DDBJ databases">
        <title>Planctomycetal bacteria perform biofilm scaping via a novel small molecule.</title>
        <authorList>
            <person name="Jeske O."/>
            <person name="Boedeker C."/>
            <person name="Wiegand S."/>
            <person name="Breitling P."/>
            <person name="Kallscheuer N."/>
            <person name="Jogler M."/>
            <person name="Rohde M."/>
            <person name="Petersen J."/>
            <person name="Medema M.H."/>
            <person name="Surup F."/>
            <person name="Jogler C."/>
        </authorList>
    </citation>
    <scope>NUCLEOTIDE SEQUENCE [LARGE SCALE GENOMIC DNA]</scope>
    <source>
        <strain evidence="6 7">Mal15</strain>
    </source>
</reference>
<evidence type="ECO:0000256" key="5">
    <source>
        <dbReference type="SAM" id="Phobius"/>
    </source>
</evidence>
<keyword evidence="4 5" id="KW-0472">Membrane</keyword>
<dbReference type="GO" id="GO:0032259">
    <property type="term" value="P:methylation"/>
    <property type="evidence" value="ECO:0007669"/>
    <property type="project" value="UniProtKB-KW"/>
</dbReference>
<keyword evidence="2 5" id="KW-0812">Transmembrane</keyword>
<dbReference type="Gene3D" id="1.20.120.1630">
    <property type="match status" value="1"/>
</dbReference>
<proteinExistence type="predicted"/>
<dbReference type="Proteomes" id="UP000321353">
    <property type="component" value="Chromosome"/>
</dbReference>
<dbReference type="GO" id="GO:0008168">
    <property type="term" value="F:methyltransferase activity"/>
    <property type="evidence" value="ECO:0007669"/>
    <property type="project" value="UniProtKB-KW"/>
</dbReference>
<evidence type="ECO:0000256" key="4">
    <source>
        <dbReference type="ARBA" id="ARBA00023136"/>
    </source>
</evidence>
<evidence type="ECO:0000313" key="7">
    <source>
        <dbReference type="Proteomes" id="UP000321353"/>
    </source>
</evidence>
<dbReference type="PANTHER" id="PTHR43847">
    <property type="entry name" value="BLL3993 PROTEIN"/>
    <property type="match status" value="1"/>
</dbReference>
<evidence type="ECO:0000256" key="1">
    <source>
        <dbReference type="ARBA" id="ARBA00004127"/>
    </source>
</evidence>
<keyword evidence="6" id="KW-0808">Transferase</keyword>
<dbReference type="InterPro" id="IPR052527">
    <property type="entry name" value="Metal_cation-efflux_comp"/>
</dbReference>
<dbReference type="GO" id="GO:0012505">
    <property type="term" value="C:endomembrane system"/>
    <property type="evidence" value="ECO:0007669"/>
    <property type="project" value="UniProtKB-SubCell"/>
</dbReference>
<comment type="subcellular location">
    <subcellularLocation>
        <location evidence="1">Endomembrane system</location>
        <topology evidence="1">Multi-pass membrane protein</topology>
    </subcellularLocation>
</comment>
<evidence type="ECO:0000256" key="2">
    <source>
        <dbReference type="ARBA" id="ARBA00022692"/>
    </source>
</evidence>